<accession>A0A0H3AX62</accession>
<organism evidence="1 2">
    <name type="scientific">Rickettsia rickettsii (strain Sheila Smith)</name>
    <dbReference type="NCBI Taxonomy" id="392021"/>
    <lineage>
        <taxon>Bacteria</taxon>
        <taxon>Pseudomonadati</taxon>
        <taxon>Pseudomonadota</taxon>
        <taxon>Alphaproteobacteria</taxon>
        <taxon>Rickettsiales</taxon>
        <taxon>Rickettsiaceae</taxon>
        <taxon>Rickettsieae</taxon>
        <taxon>Rickettsia</taxon>
        <taxon>spotted fever group</taxon>
    </lineage>
</organism>
<dbReference type="Proteomes" id="UP000006832">
    <property type="component" value="Chromosome"/>
</dbReference>
<dbReference type="EMBL" id="CP000848">
    <property type="protein sequence ID" value="ABV75867.1"/>
    <property type="molecule type" value="Genomic_DNA"/>
</dbReference>
<sequence>MAGVVLPPLPLPGGVAAPPPAGVGIRLAIARDIANLDAIGDDELKLAGYKSKGTRRCCIKRKNSCTGTGCRQSSRRSSCSSEYFRQNIA</sequence>
<reference evidence="2" key="1">
    <citation type="submission" date="2007-09" db="EMBL/GenBank/DDBJ databases">
        <title>Complete genome sequence of Rickettsia rickettsii.</title>
        <authorList>
            <person name="Madan A."/>
            <person name="Fahey J."/>
            <person name="Helton E."/>
            <person name="Ketteman M."/>
            <person name="Madan A."/>
            <person name="Rodrigues S."/>
            <person name="Sanchez A."/>
            <person name="Dasch G."/>
            <person name="Eremeeva M."/>
        </authorList>
    </citation>
    <scope>NUCLEOTIDE SEQUENCE [LARGE SCALE GENOMIC DNA]</scope>
    <source>
        <strain evidence="2">Sheila Smith</strain>
    </source>
</reference>
<protein>
    <submittedName>
        <fullName evidence="1">Uncharacterized protein</fullName>
    </submittedName>
</protein>
<evidence type="ECO:0000313" key="1">
    <source>
        <dbReference type="EMBL" id="ABV75867.1"/>
    </source>
</evidence>
<dbReference type="KEGG" id="rri:A1G_01450"/>
<dbReference type="RefSeq" id="WP_012150472.1">
    <property type="nucleotide sequence ID" value="NC_009882.1"/>
</dbReference>
<gene>
    <name evidence="1" type="ordered locus">A1G_01450</name>
</gene>
<dbReference type="AlphaFoldDB" id="A0A0H3AX62"/>
<name>A0A0H3AX62_RICRS</name>
<dbReference type="GeneID" id="79937039"/>
<dbReference type="HOGENOM" id="CLU_2452696_0_0_5"/>
<proteinExistence type="predicted"/>
<evidence type="ECO:0000313" key="2">
    <source>
        <dbReference type="Proteomes" id="UP000006832"/>
    </source>
</evidence>